<feature type="compositionally biased region" description="Basic and acidic residues" evidence="1">
    <location>
        <begin position="298"/>
        <end position="307"/>
    </location>
</feature>
<accession>H5TK20</accession>
<dbReference type="Proteomes" id="UP000005038">
    <property type="component" value="Unassembled WGS sequence"/>
</dbReference>
<keyword evidence="3" id="KW-1185">Reference proteome</keyword>
<feature type="compositionally biased region" description="Low complexity" evidence="1">
    <location>
        <begin position="308"/>
        <end position="318"/>
    </location>
</feature>
<dbReference type="RefSeq" id="WP_007238072.1">
    <property type="nucleotide sequence ID" value="NZ_BAFB01000083.1"/>
</dbReference>
<gene>
    <name evidence="2" type="ORF">GOOTI_083_00030</name>
</gene>
<reference evidence="2" key="1">
    <citation type="submission" date="2012-02" db="EMBL/GenBank/DDBJ databases">
        <title>Whole genome shotgun sequence of Gordonia otitidis NBRC 100426.</title>
        <authorList>
            <person name="Yoshida I."/>
            <person name="Hosoyama A."/>
            <person name="Tsuchikane K."/>
            <person name="Katsumata H."/>
            <person name="Yamazaki S."/>
            <person name="Fujita N."/>
        </authorList>
    </citation>
    <scope>NUCLEOTIDE SEQUENCE [LARGE SCALE GENOMIC DNA]</scope>
    <source>
        <strain evidence="2">NBRC 100426</strain>
    </source>
</reference>
<evidence type="ECO:0000256" key="1">
    <source>
        <dbReference type="SAM" id="MobiDB-lite"/>
    </source>
</evidence>
<dbReference type="AlphaFoldDB" id="H5TK20"/>
<dbReference type="EMBL" id="BAFB01000083">
    <property type="protein sequence ID" value="GAB33828.1"/>
    <property type="molecule type" value="Genomic_DNA"/>
</dbReference>
<proteinExistence type="predicted"/>
<feature type="compositionally biased region" description="Low complexity" evidence="1">
    <location>
        <begin position="251"/>
        <end position="268"/>
    </location>
</feature>
<feature type="compositionally biased region" description="Basic residues" evidence="1">
    <location>
        <begin position="319"/>
        <end position="329"/>
    </location>
</feature>
<evidence type="ECO:0000313" key="2">
    <source>
        <dbReference type="EMBL" id="GAB33828.1"/>
    </source>
</evidence>
<evidence type="ECO:0000313" key="3">
    <source>
        <dbReference type="Proteomes" id="UP000005038"/>
    </source>
</evidence>
<sequence length="571" mass="60117">MTAIADELATRQDLIVRLYAGGVRAPGVFEHTTARISIDASRVFPNGIDPRTLDFTDPRHRAQAPIALGVLSHETSHAEHSPILAGGQPQATEWATVLEEPRIESIMARTHPHTRQWMQASAAHLIGTRAPDSTAEAARLLVLVGGRLLGGVLDEDPSLDLDAACAGWLTPEQVAVISEATNIAVDTADTDTEQLLRQGQRIADTLGDQSPPQHDDGLDHSPASMGDTTGDAGSSSDRQGTRQPGSGGGTSPAPSDATATPPTPSDAAGRQLVRALEKASSDAATNMQAAAGLLRAGPETEKRRAEQSARAAQVAASARKARTTRHQVTYRRPTAADQRQLRDLMRRMRRAADRGVDVTRVRETAPPGATNSSELLRRAAQRANGARPTATPWSRTVRRQREQPRLTVGIAADISPSMDDQVDQVGVATWMLGQVARERDGKTATVTWHSTAAHLPTQVGGGIPVATTGNASSGLPAALQALDGILGLTRDNSARVVAVITDAKLPNADAVYAETRRLIAAGVLVLWLIANPRPSSAHMQPPPGATTAVITDPSRLSEVIASAALKALAAS</sequence>
<feature type="region of interest" description="Disordered" evidence="1">
    <location>
        <begin position="382"/>
        <end position="402"/>
    </location>
</feature>
<protein>
    <submittedName>
        <fullName evidence="2">Uncharacterized protein</fullName>
    </submittedName>
</protein>
<comment type="caution">
    <text evidence="2">The sequence shown here is derived from an EMBL/GenBank/DDBJ whole genome shotgun (WGS) entry which is preliminary data.</text>
</comment>
<feature type="region of interest" description="Disordered" evidence="1">
    <location>
        <begin position="205"/>
        <end position="268"/>
    </location>
</feature>
<feature type="region of interest" description="Disordered" evidence="1">
    <location>
        <begin position="295"/>
        <end position="332"/>
    </location>
</feature>
<feature type="compositionally biased region" description="Polar residues" evidence="1">
    <location>
        <begin position="231"/>
        <end position="243"/>
    </location>
</feature>
<dbReference type="OrthoDB" id="4025922at2"/>
<organism evidence="2 3">
    <name type="scientific">Gordonia otitidis (strain DSM 44809 / CCUG 52243 / JCM 12355 / NBRC 100426 / IFM 10032)</name>
    <dbReference type="NCBI Taxonomy" id="1108044"/>
    <lineage>
        <taxon>Bacteria</taxon>
        <taxon>Bacillati</taxon>
        <taxon>Actinomycetota</taxon>
        <taxon>Actinomycetes</taxon>
        <taxon>Mycobacteriales</taxon>
        <taxon>Gordoniaceae</taxon>
        <taxon>Gordonia</taxon>
    </lineage>
</organism>
<name>H5TK20_GORO1</name>